<evidence type="ECO:0000313" key="4">
    <source>
        <dbReference type="Proteomes" id="UP001356704"/>
    </source>
</evidence>
<organism evidence="3 4">
    <name type="scientific">Winogradskyella poriferorum</name>
    <dbReference type="NCBI Taxonomy" id="307627"/>
    <lineage>
        <taxon>Bacteria</taxon>
        <taxon>Pseudomonadati</taxon>
        <taxon>Bacteroidota</taxon>
        <taxon>Flavobacteriia</taxon>
        <taxon>Flavobacteriales</taxon>
        <taxon>Flavobacteriaceae</taxon>
        <taxon>Winogradskyella</taxon>
    </lineage>
</organism>
<sequence>MLKNDAFILTLAYPETIVSHADEWYSKYLKYLSIGSENHVRAGHAAMVLIHKETGVLEYHDFGRYITSEPNGRVRGRETDFELHFPVKAKVEGDTIKNLDEILEFLAVNPKLTHGDGRLYASVCNSVNYDLARNHIDAMQAKGFIRYAAFIKEACNCARFVTDALIAGVSDVKIRKKLIRSKWFTPSTIGNVVIADTEDFVYLVNEKGNINEFKSTVSRENRRLFLDRLKGYNPSLVGTLKPKHNEVKEQHAQWLSGIAAGAWFELHDLGHDSEYRFRRISPYGNMDCDGIYKVNDDSFDISKDYQFIHYSNCLFFNIKQEGKVYKFELIKDYHSYTYFK</sequence>
<gene>
    <name evidence="3" type="ORF">V1468_00820</name>
</gene>
<dbReference type="EMBL" id="JAZHOU010000001">
    <property type="protein sequence ID" value="MEF3077530.1"/>
    <property type="molecule type" value="Genomic_DNA"/>
</dbReference>
<dbReference type="RefSeq" id="WP_331808366.1">
    <property type="nucleotide sequence ID" value="NZ_JAZHOU010000001.1"/>
</dbReference>
<protein>
    <submittedName>
        <fullName evidence="3">DUF6695 family protein</fullName>
    </submittedName>
</protein>
<accession>A0ABU7W1X3</accession>
<feature type="domain" description="DUF6695" evidence="1">
    <location>
        <begin position="252"/>
        <end position="329"/>
    </location>
</feature>
<comment type="caution">
    <text evidence="3">The sequence shown here is derived from an EMBL/GenBank/DDBJ whole genome shotgun (WGS) entry which is preliminary data.</text>
</comment>
<name>A0ABU7W1X3_9FLAO</name>
<dbReference type="Proteomes" id="UP001356704">
    <property type="component" value="Unassembled WGS sequence"/>
</dbReference>
<feature type="domain" description="Type VI secretion system effector TseH-like" evidence="2">
    <location>
        <begin position="8"/>
        <end position="173"/>
    </location>
</feature>
<proteinExistence type="predicted"/>
<reference evidence="3 4" key="1">
    <citation type="submission" date="2024-02" db="EMBL/GenBank/DDBJ databases">
        <title>Winogradskyella poriferorum JCM 12885.</title>
        <authorList>
            <person name="Zhang D.-F."/>
            <person name="Fu Z.-Y."/>
        </authorList>
    </citation>
    <scope>NUCLEOTIDE SEQUENCE [LARGE SCALE GENOMIC DNA]</scope>
    <source>
        <strain evidence="3 4">JCM 12885</strain>
    </source>
</reference>
<evidence type="ECO:0000259" key="2">
    <source>
        <dbReference type="Pfam" id="PF25218"/>
    </source>
</evidence>
<dbReference type="InterPro" id="IPR046517">
    <property type="entry name" value="DUF6695"/>
</dbReference>
<evidence type="ECO:0000259" key="1">
    <source>
        <dbReference type="Pfam" id="PF20405"/>
    </source>
</evidence>
<keyword evidence="4" id="KW-1185">Reference proteome</keyword>
<dbReference type="Pfam" id="PF20405">
    <property type="entry name" value="DUF6695"/>
    <property type="match status" value="1"/>
</dbReference>
<dbReference type="InterPro" id="IPR057382">
    <property type="entry name" value="TseH"/>
</dbReference>
<dbReference type="Pfam" id="PF25218">
    <property type="entry name" value="TseH"/>
    <property type="match status" value="1"/>
</dbReference>
<evidence type="ECO:0000313" key="3">
    <source>
        <dbReference type="EMBL" id="MEF3077530.1"/>
    </source>
</evidence>